<evidence type="ECO:0000313" key="8">
    <source>
        <dbReference type="EMBL" id="PTQ84632.1"/>
    </source>
</evidence>
<keyword evidence="4 6" id="KW-0548">Nucleotidyltransferase</keyword>
<sequence>MERNAALAIMDKLRIATIDHMTHIDNLDSIFEHGLLAHNNPYKKIDISNQEVNQRRNRKEPIYNKNTHDYVPLYFNPRNAMLYRNQKQFGDAIVILAFKKDTILLENTLFTNGNAASDGTKCSNDIGELEHKDWNWPMIWSSSWNDSTNADEVKWSMMAEVLVYQKLEMSQLQEIYCSSQRVESYIKNRYNLQDIKVAVNTDVFF</sequence>
<dbReference type="GO" id="GO:0016779">
    <property type="term" value="F:nucleotidyltransferase activity"/>
    <property type="evidence" value="ECO:0007669"/>
    <property type="project" value="UniProtKB-UniRule"/>
</dbReference>
<evidence type="ECO:0000256" key="4">
    <source>
        <dbReference type="ARBA" id="ARBA00022695"/>
    </source>
</evidence>
<evidence type="ECO:0000256" key="5">
    <source>
        <dbReference type="ARBA" id="ARBA00023125"/>
    </source>
</evidence>
<name>A0A2T5ILC7_9GAMM</name>
<keyword evidence="2 6" id="KW-0328">Glycosyltransferase</keyword>
<evidence type="ECO:0000256" key="1">
    <source>
        <dbReference type="ARBA" id="ARBA00022649"/>
    </source>
</evidence>
<keyword evidence="5 6" id="KW-0238">DNA-binding</keyword>
<dbReference type="PROSITE" id="PS52018">
    <property type="entry name" value="DART"/>
    <property type="match status" value="1"/>
</dbReference>
<gene>
    <name evidence="8" type="ORF">C8N29_1581</name>
</gene>
<dbReference type="RefSeq" id="WP_107867171.1">
    <property type="nucleotide sequence ID" value="NZ_QAON01000058.1"/>
</dbReference>
<accession>A0A2T5ILC7</accession>
<feature type="binding site" evidence="6">
    <location>
        <begin position="20"/>
        <end position="22"/>
    </location>
    <ligand>
        <name>NAD(+)</name>
        <dbReference type="ChEBI" id="CHEBI:57540"/>
    </ligand>
</feature>
<comment type="caution">
    <text evidence="6">Lacks conserved residue(s) required for the propagation of feature annotation.</text>
</comment>
<comment type="caution">
    <text evidence="8">The sequence shown here is derived from an EMBL/GenBank/DDBJ whole genome shotgun (WGS) entry which is preliminary data.</text>
</comment>
<evidence type="ECO:0000256" key="3">
    <source>
        <dbReference type="ARBA" id="ARBA00022679"/>
    </source>
</evidence>
<keyword evidence="3 6" id="KW-0808">Transferase</keyword>
<evidence type="ECO:0000256" key="6">
    <source>
        <dbReference type="PROSITE-ProRule" id="PRU01362"/>
    </source>
</evidence>
<feature type="binding site" evidence="6">
    <location>
        <position position="56"/>
    </location>
    <ligand>
        <name>NAD(+)</name>
        <dbReference type="ChEBI" id="CHEBI:57540"/>
    </ligand>
</feature>
<protein>
    <submittedName>
        <fullName evidence="8">Uncharacterized protein DUF4433</fullName>
    </submittedName>
</protein>
<dbReference type="OrthoDB" id="9813972at2"/>
<dbReference type="GO" id="GO:0003677">
    <property type="term" value="F:DNA binding"/>
    <property type="evidence" value="ECO:0007669"/>
    <property type="project" value="UniProtKB-UniRule"/>
</dbReference>
<keyword evidence="9" id="KW-1185">Reference proteome</keyword>
<evidence type="ECO:0000313" key="9">
    <source>
        <dbReference type="Proteomes" id="UP000244223"/>
    </source>
</evidence>
<feature type="domain" description="DarT" evidence="7">
    <location>
        <begin position="16"/>
        <end position="205"/>
    </location>
</feature>
<comment type="similarity">
    <text evidence="6">Belongs to the DarT ADP-ribosyltransferase family.</text>
</comment>
<dbReference type="GO" id="GO:0016757">
    <property type="term" value="F:glycosyltransferase activity"/>
    <property type="evidence" value="ECO:0007669"/>
    <property type="project" value="UniProtKB-UniRule"/>
</dbReference>
<dbReference type="InterPro" id="IPR029494">
    <property type="entry name" value="DarT"/>
</dbReference>
<evidence type="ECO:0000259" key="7">
    <source>
        <dbReference type="PROSITE" id="PS52018"/>
    </source>
</evidence>
<proteinExistence type="inferred from homology"/>
<dbReference type="Pfam" id="PF14487">
    <property type="entry name" value="DarT"/>
    <property type="match status" value="1"/>
</dbReference>
<comment type="catalytic activity">
    <reaction evidence="6">
        <text>a thymidine in DNA + NAD(+) = an N-(ADP-alpha-D-ribosyl)-thymidine in DNA + nicotinamide + H(+)</text>
        <dbReference type="Rhea" id="RHEA:71651"/>
        <dbReference type="Rhea" id="RHEA-COMP:13556"/>
        <dbReference type="Rhea" id="RHEA-COMP:18051"/>
        <dbReference type="ChEBI" id="CHEBI:15378"/>
        <dbReference type="ChEBI" id="CHEBI:17154"/>
        <dbReference type="ChEBI" id="CHEBI:57540"/>
        <dbReference type="ChEBI" id="CHEBI:137386"/>
        <dbReference type="ChEBI" id="CHEBI:191199"/>
    </reaction>
</comment>
<feature type="active site" evidence="6">
    <location>
        <position position="160"/>
    </location>
</feature>
<reference evidence="8 9" key="1">
    <citation type="submission" date="2018-04" db="EMBL/GenBank/DDBJ databases">
        <title>Genomic Encyclopedia of Archaeal and Bacterial Type Strains, Phase II (KMG-II): from individual species to whole genera.</title>
        <authorList>
            <person name="Goeker M."/>
        </authorList>
    </citation>
    <scope>NUCLEOTIDE SEQUENCE [LARGE SCALE GENOMIC DNA]</scope>
    <source>
        <strain evidence="8 9">DSM 5822</strain>
    </source>
</reference>
<keyword evidence="1 6" id="KW-1277">Toxin-antitoxin system</keyword>
<feature type="active site" description="Proton acceptor" evidence="6">
    <location>
        <position position="56"/>
    </location>
</feature>
<evidence type="ECO:0000256" key="2">
    <source>
        <dbReference type="ARBA" id="ARBA00022676"/>
    </source>
</evidence>
<dbReference type="EMBL" id="QAON01000058">
    <property type="protein sequence ID" value="PTQ84632.1"/>
    <property type="molecule type" value="Genomic_DNA"/>
</dbReference>
<organism evidence="8 9">
    <name type="scientific">Agitococcus lubricus</name>
    <dbReference type="NCBI Taxonomy" id="1077255"/>
    <lineage>
        <taxon>Bacteria</taxon>
        <taxon>Pseudomonadati</taxon>
        <taxon>Pseudomonadota</taxon>
        <taxon>Gammaproteobacteria</taxon>
        <taxon>Moraxellales</taxon>
        <taxon>Moraxellaceae</taxon>
        <taxon>Agitococcus</taxon>
    </lineage>
</organism>
<dbReference type="AlphaFoldDB" id="A0A2T5ILC7"/>
<dbReference type="Proteomes" id="UP000244223">
    <property type="component" value="Unassembled WGS sequence"/>
</dbReference>